<feature type="domain" description="DUF302" evidence="1">
    <location>
        <begin position="42"/>
        <end position="104"/>
    </location>
</feature>
<dbReference type="InterPro" id="IPR005180">
    <property type="entry name" value="DUF302"/>
</dbReference>
<protein>
    <submittedName>
        <fullName evidence="2">Uncharacterized protein (DUF302 family)</fullName>
    </submittedName>
</protein>
<dbReference type="PANTHER" id="PTHR38342">
    <property type="entry name" value="SLR5037 PROTEIN"/>
    <property type="match status" value="1"/>
</dbReference>
<name>A0A7W8JY12_9DEIO</name>
<dbReference type="InterPro" id="IPR035923">
    <property type="entry name" value="TT1751-like_sf"/>
</dbReference>
<proteinExistence type="predicted"/>
<evidence type="ECO:0000313" key="3">
    <source>
        <dbReference type="Proteomes" id="UP000552709"/>
    </source>
</evidence>
<organism evidence="2 3">
    <name type="scientific">Deinococcus humi</name>
    <dbReference type="NCBI Taxonomy" id="662880"/>
    <lineage>
        <taxon>Bacteria</taxon>
        <taxon>Thermotogati</taxon>
        <taxon>Deinococcota</taxon>
        <taxon>Deinococci</taxon>
        <taxon>Deinococcales</taxon>
        <taxon>Deinococcaceae</taxon>
        <taxon>Deinococcus</taxon>
    </lineage>
</organism>
<comment type="caution">
    <text evidence="2">The sequence shown here is derived from an EMBL/GenBank/DDBJ whole genome shotgun (WGS) entry which is preliminary data.</text>
</comment>
<reference evidence="2 3" key="1">
    <citation type="submission" date="2020-08" db="EMBL/GenBank/DDBJ databases">
        <title>Genomic Encyclopedia of Type Strains, Phase IV (KMG-IV): sequencing the most valuable type-strain genomes for metagenomic binning, comparative biology and taxonomic classification.</title>
        <authorList>
            <person name="Goeker M."/>
        </authorList>
    </citation>
    <scope>NUCLEOTIDE SEQUENCE [LARGE SCALE GENOMIC DNA]</scope>
    <source>
        <strain evidence="2 3">DSM 27939</strain>
    </source>
</reference>
<dbReference type="Pfam" id="PF03625">
    <property type="entry name" value="DUF302"/>
    <property type="match status" value="1"/>
</dbReference>
<gene>
    <name evidence="2" type="ORF">HNQ08_002866</name>
</gene>
<evidence type="ECO:0000259" key="1">
    <source>
        <dbReference type="Pfam" id="PF03625"/>
    </source>
</evidence>
<dbReference type="SUPFAM" id="SSF103247">
    <property type="entry name" value="TT1751-like"/>
    <property type="match status" value="1"/>
</dbReference>
<evidence type="ECO:0000313" key="2">
    <source>
        <dbReference type="EMBL" id="MBB5363759.1"/>
    </source>
</evidence>
<dbReference type="Proteomes" id="UP000552709">
    <property type="component" value="Unassembled WGS sequence"/>
</dbReference>
<dbReference type="PANTHER" id="PTHR38342:SF2">
    <property type="entry name" value="INNER MEMBRANE OR EXPORTED"/>
    <property type="match status" value="1"/>
</dbReference>
<accession>A0A7W8JY12</accession>
<sequence>MMPAPADKHGVVVVRSSHPPTVTVDRLEALLHSKQFRIFARIDQALEAAQVGLILRPTILLLFGDPRSGTALMQASTTAALDLPLRIVAWQDDQQQSWVTYDDPAYLGYRHQLPDSLVAKINGIHSLVEVATAH</sequence>
<dbReference type="Gene3D" id="3.30.310.70">
    <property type="entry name" value="TT1751-like domain"/>
    <property type="match status" value="1"/>
</dbReference>
<dbReference type="EMBL" id="JACHFL010000007">
    <property type="protein sequence ID" value="MBB5363759.1"/>
    <property type="molecule type" value="Genomic_DNA"/>
</dbReference>
<keyword evidence="3" id="KW-1185">Reference proteome</keyword>
<dbReference type="AlphaFoldDB" id="A0A7W8JY12"/>
<dbReference type="CDD" id="cd14797">
    <property type="entry name" value="DUF302"/>
    <property type="match status" value="1"/>
</dbReference>